<dbReference type="PIRSF" id="PIRSF000239">
    <property type="entry name" value="AHPC"/>
    <property type="match status" value="1"/>
</dbReference>
<evidence type="ECO:0000256" key="4">
    <source>
        <dbReference type="ARBA" id="ARBA00022862"/>
    </source>
</evidence>
<evidence type="ECO:0000256" key="1">
    <source>
        <dbReference type="ARBA" id="ARBA00004496"/>
    </source>
</evidence>
<comment type="subcellular location">
    <subcellularLocation>
        <location evidence="1">Cytoplasm</location>
    </subcellularLocation>
</comment>
<dbReference type="GO" id="GO:0033554">
    <property type="term" value="P:cellular response to stress"/>
    <property type="evidence" value="ECO:0007669"/>
    <property type="project" value="TreeGrafter"/>
</dbReference>
<dbReference type="InterPro" id="IPR013766">
    <property type="entry name" value="Thioredoxin_domain"/>
</dbReference>
<keyword evidence="5 8" id="KW-0560">Oxidoreductase</keyword>
<keyword evidence="2" id="KW-0963">Cytoplasm</keyword>
<dbReference type="GO" id="GO:0006979">
    <property type="term" value="P:response to oxidative stress"/>
    <property type="evidence" value="ECO:0007669"/>
    <property type="project" value="TreeGrafter"/>
</dbReference>
<comment type="similarity">
    <text evidence="8">Belongs to the peroxiredoxin family.</text>
</comment>
<evidence type="ECO:0000256" key="8">
    <source>
        <dbReference type="PIRNR" id="PIRNR000239"/>
    </source>
</evidence>
<keyword evidence="10" id="KW-0732">Signal</keyword>
<sequence>MAWNKHLLFALCLGLVFSSVKCLQVRTPAPAWSGTALVGDKFQPLSNEDFKGKWLVLFFYPLDFTFVCPTEIVSYSEAAKDELSKINTQVVGVSVDSKFTHLAFSKTARELGGLGGVDIPLVADITKEISRAYHVLDEIPGDDHEGVAMRGTFIIDPQGILRSINVNDEPLGRDVSETVRQVKALQYADANKGQGCPANWRPGDDSIVANPSDSKDFFTKWARK</sequence>
<dbReference type="GO" id="GO:0042744">
    <property type="term" value="P:hydrogen peroxide catabolic process"/>
    <property type="evidence" value="ECO:0007669"/>
    <property type="project" value="TreeGrafter"/>
</dbReference>
<dbReference type="SUPFAM" id="SSF52833">
    <property type="entry name" value="Thioredoxin-like"/>
    <property type="match status" value="1"/>
</dbReference>
<evidence type="ECO:0000256" key="5">
    <source>
        <dbReference type="ARBA" id="ARBA00023002"/>
    </source>
</evidence>
<gene>
    <name evidence="12" type="ORF">ASTO00021_LOCUS8443</name>
</gene>
<dbReference type="InterPro" id="IPR024706">
    <property type="entry name" value="Peroxiredoxin_AhpC-typ"/>
</dbReference>
<dbReference type="PROSITE" id="PS51352">
    <property type="entry name" value="THIOREDOXIN_2"/>
    <property type="match status" value="1"/>
</dbReference>
<evidence type="ECO:0000313" key="12">
    <source>
        <dbReference type="EMBL" id="CAE0438197.1"/>
    </source>
</evidence>
<evidence type="ECO:0000256" key="9">
    <source>
        <dbReference type="PIRSR" id="PIRSR000239-1"/>
    </source>
</evidence>
<keyword evidence="3 8" id="KW-0575">Peroxidase</keyword>
<comment type="function">
    <text evidence="8">Thiol-specific peroxidase that catalyzes the reduction of hydrogen peroxide and organic hydroperoxides to water and alcohols, respectively.</text>
</comment>
<evidence type="ECO:0000256" key="3">
    <source>
        <dbReference type="ARBA" id="ARBA00022559"/>
    </source>
</evidence>
<feature type="signal peptide" evidence="10">
    <location>
        <begin position="1"/>
        <end position="22"/>
    </location>
</feature>
<name>A0A7S3LQR3_9STRA</name>
<dbReference type="InterPro" id="IPR000866">
    <property type="entry name" value="AhpC/TSA"/>
</dbReference>
<feature type="chain" id="PRO_5031409962" description="Thioredoxin domain-containing protein" evidence="10">
    <location>
        <begin position="23"/>
        <end position="224"/>
    </location>
</feature>
<dbReference type="InterPro" id="IPR050217">
    <property type="entry name" value="Peroxiredoxin"/>
</dbReference>
<dbReference type="CDD" id="cd03015">
    <property type="entry name" value="PRX_Typ2cys"/>
    <property type="match status" value="1"/>
</dbReference>
<protein>
    <recommendedName>
        <fullName evidence="11">Thioredoxin domain-containing protein</fullName>
    </recommendedName>
</protein>
<dbReference type="Pfam" id="PF00578">
    <property type="entry name" value="AhpC-TSA"/>
    <property type="match status" value="1"/>
</dbReference>
<evidence type="ECO:0000256" key="2">
    <source>
        <dbReference type="ARBA" id="ARBA00022490"/>
    </source>
</evidence>
<keyword evidence="6" id="KW-1015">Disulfide bond</keyword>
<keyword evidence="4 8" id="KW-0049">Antioxidant</keyword>
<dbReference type="InterPro" id="IPR036249">
    <property type="entry name" value="Thioredoxin-like_sf"/>
</dbReference>
<organism evidence="12">
    <name type="scientific">Aplanochytrium stocchinoi</name>
    <dbReference type="NCBI Taxonomy" id="215587"/>
    <lineage>
        <taxon>Eukaryota</taxon>
        <taxon>Sar</taxon>
        <taxon>Stramenopiles</taxon>
        <taxon>Bigyra</taxon>
        <taxon>Labyrinthulomycetes</taxon>
        <taxon>Thraustochytrida</taxon>
        <taxon>Thraustochytriidae</taxon>
        <taxon>Aplanochytrium</taxon>
    </lineage>
</organism>
<evidence type="ECO:0000256" key="10">
    <source>
        <dbReference type="SAM" id="SignalP"/>
    </source>
</evidence>
<keyword evidence="7 8" id="KW-0676">Redox-active center</keyword>
<accession>A0A7S3LQR3</accession>
<dbReference type="GO" id="GO:0005829">
    <property type="term" value="C:cytosol"/>
    <property type="evidence" value="ECO:0007669"/>
    <property type="project" value="TreeGrafter"/>
</dbReference>
<evidence type="ECO:0000259" key="11">
    <source>
        <dbReference type="PROSITE" id="PS51352"/>
    </source>
</evidence>
<dbReference type="PANTHER" id="PTHR10681">
    <property type="entry name" value="THIOREDOXIN PEROXIDASE"/>
    <property type="match status" value="1"/>
</dbReference>
<reference evidence="12" key="1">
    <citation type="submission" date="2021-01" db="EMBL/GenBank/DDBJ databases">
        <authorList>
            <person name="Corre E."/>
            <person name="Pelletier E."/>
            <person name="Niang G."/>
            <person name="Scheremetjew M."/>
            <person name="Finn R."/>
            <person name="Kale V."/>
            <person name="Holt S."/>
            <person name="Cochrane G."/>
            <person name="Meng A."/>
            <person name="Brown T."/>
            <person name="Cohen L."/>
        </authorList>
    </citation>
    <scope>NUCLEOTIDE SEQUENCE</scope>
    <source>
        <strain evidence="12">GSBS06</strain>
    </source>
</reference>
<evidence type="ECO:0000256" key="7">
    <source>
        <dbReference type="ARBA" id="ARBA00023284"/>
    </source>
</evidence>
<dbReference type="Pfam" id="PF10417">
    <property type="entry name" value="1-cysPrx_C"/>
    <property type="match status" value="1"/>
</dbReference>
<dbReference type="EMBL" id="HBIN01011270">
    <property type="protein sequence ID" value="CAE0438197.1"/>
    <property type="molecule type" value="Transcribed_RNA"/>
</dbReference>
<evidence type="ECO:0000256" key="6">
    <source>
        <dbReference type="ARBA" id="ARBA00023157"/>
    </source>
</evidence>
<feature type="active site" description="Cysteine sulfenic acid (-SOH) intermediate; for peroxidase activity" evidence="9">
    <location>
        <position position="68"/>
    </location>
</feature>
<dbReference type="AlphaFoldDB" id="A0A7S3LQR3"/>
<dbReference type="PANTHER" id="PTHR10681:SF171">
    <property type="entry name" value="PEROXIREDOXIN 4"/>
    <property type="match status" value="1"/>
</dbReference>
<dbReference type="GO" id="GO:0008379">
    <property type="term" value="F:thioredoxin peroxidase activity"/>
    <property type="evidence" value="ECO:0007669"/>
    <property type="project" value="TreeGrafter"/>
</dbReference>
<feature type="domain" description="Thioredoxin" evidence="11">
    <location>
        <begin position="23"/>
        <end position="187"/>
    </location>
</feature>
<dbReference type="GO" id="GO:0045454">
    <property type="term" value="P:cell redox homeostasis"/>
    <property type="evidence" value="ECO:0007669"/>
    <property type="project" value="TreeGrafter"/>
</dbReference>
<dbReference type="FunFam" id="3.40.30.10:FF:000002">
    <property type="entry name" value="Alkyl hydroperoxide reductase C"/>
    <property type="match status" value="1"/>
</dbReference>
<dbReference type="InterPro" id="IPR019479">
    <property type="entry name" value="Peroxiredoxin_C"/>
</dbReference>
<proteinExistence type="inferred from homology"/>
<dbReference type="Gene3D" id="3.40.30.10">
    <property type="entry name" value="Glutaredoxin"/>
    <property type="match status" value="1"/>
</dbReference>